<evidence type="ECO:0000256" key="9">
    <source>
        <dbReference type="ARBA" id="ARBA00023295"/>
    </source>
</evidence>
<evidence type="ECO:0000256" key="1">
    <source>
        <dbReference type="ARBA" id="ARBA00001966"/>
    </source>
</evidence>
<keyword evidence="5" id="KW-0378">Hydrolase</keyword>
<evidence type="ECO:0000313" key="12">
    <source>
        <dbReference type="EMBL" id="ETO31345.1"/>
    </source>
</evidence>
<dbReference type="PANTHER" id="PTHR42944">
    <property type="entry name" value="ADENINE DNA GLYCOSYLASE"/>
    <property type="match status" value="1"/>
</dbReference>
<reference evidence="12 13" key="1">
    <citation type="journal article" date="2013" name="Curr. Biol.">
        <title>The Genome of the Foraminiferan Reticulomyxa filosa.</title>
        <authorList>
            <person name="Glockner G."/>
            <person name="Hulsmann N."/>
            <person name="Schleicher M."/>
            <person name="Noegel A.A."/>
            <person name="Eichinger L."/>
            <person name="Gallinger C."/>
            <person name="Pawlowski J."/>
            <person name="Sierra R."/>
            <person name="Euteneuer U."/>
            <person name="Pillet L."/>
            <person name="Moustafa A."/>
            <person name="Platzer M."/>
            <person name="Groth M."/>
            <person name="Szafranski K."/>
            <person name="Schliwa M."/>
        </authorList>
    </citation>
    <scope>NUCLEOTIDE SEQUENCE [LARGE SCALE GENOMIC DNA]</scope>
</reference>
<dbReference type="InterPro" id="IPR044298">
    <property type="entry name" value="MIG/MutY"/>
</dbReference>
<dbReference type="GO" id="GO:0046872">
    <property type="term" value="F:metal ion binding"/>
    <property type="evidence" value="ECO:0007669"/>
    <property type="project" value="UniProtKB-KW"/>
</dbReference>
<comment type="similarity">
    <text evidence="2">Belongs to the Nth/MutY family.</text>
</comment>
<dbReference type="InterPro" id="IPR003651">
    <property type="entry name" value="Endonuclease3_FeS-loop_motif"/>
</dbReference>
<dbReference type="Gene3D" id="1.10.340.30">
    <property type="entry name" value="Hypothetical protein, domain 2"/>
    <property type="match status" value="2"/>
</dbReference>
<evidence type="ECO:0000256" key="8">
    <source>
        <dbReference type="ARBA" id="ARBA00023204"/>
    </source>
</evidence>
<dbReference type="InterPro" id="IPR003265">
    <property type="entry name" value="HhH-GPD_domain"/>
</dbReference>
<keyword evidence="6" id="KW-0408">Iron</keyword>
<dbReference type="Pfam" id="PF10576">
    <property type="entry name" value="EndIII_4Fe-2S"/>
    <property type="match status" value="1"/>
</dbReference>
<dbReference type="GO" id="GO:0006284">
    <property type="term" value="P:base-excision repair"/>
    <property type="evidence" value="ECO:0007669"/>
    <property type="project" value="InterPro"/>
</dbReference>
<dbReference type="GO" id="GO:0051539">
    <property type="term" value="F:4 iron, 4 sulfur cluster binding"/>
    <property type="evidence" value="ECO:0007669"/>
    <property type="project" value="InterPro"/>
</dbReference>
<feature type="region of interest" description="Disordered" evidence="10">
    <location>
        <begin position="79"/>
        <end position="134"/>
    </location>
</feature>
<dbReference type="GO" id="GO:0006298">
    <property type="term" value="P:mismatch repair"/>
    <property type="evidence" value="ECO:0007669"/>
    <property type="project" value="TreeGrafter"/>
</dbReference>
<evidence type="ECO:0000256" key="10">
    <source>
        <dbReference type="SAM" id="MobiDB-lite"/>
    </source>
</evidence>
<accession>X6NYF0</accession>
<dbReference type="Gene3D" id="1.10.1670.10">
    <property type="entry name" value="Helix-hairpin-Helix base-excision DNA repair enzymes (C-terminal)"/>
    <property type="match status" value="1"/>
</dbReference>
<keyword evidence="3" id="KW-0479">Metal-binding</keyword>
<dbReference type="SMART" id="SM00525">
    <property type="entry name" value="FES"/>
    <property type="match status" value="1"/>
</dbReference>
<sequence length="409" mass="46521">MNFTNWCRTSPIVTIDKIICFAANLNYFITFDNEDFKKRNKKKNFLSKNLEDKKYYSLEQLKQAIAQKKKIIINDEEEEIKEKDDSKAKNADEDNEPPKKKRKISKQSNLMKFFGGKSDQKESNEPSQSSDEQQKDICIPMTAYSVWVSEIMLQQTRVETVISYFLKWMNKFPTVQSLASASLEVINCKIFFCVFDESEKLNSRNFLERTFEKKKKKEVNETWAGLGYYRRAKNLHLGAQKIVEEWKGEFPKDVKGLQQIPGIGQYTSGAIASIVYNSAAAAVDGNVVRVLSRLRAIACPGSPPLKVHWKLATDLINTQMKGKLVHDASNGILNQALMELGACICTPKSPNCAQCPVQSNCLAYRQVQSKVEPTTTIMQSEKIESASEQDSSQCAWCQPLPCNDIEELW</sequence>
<dbReference type="SMART" id="SM00478">
    <property type="entry name" value="ENDO3c"/>
    <property type="match status" value="1"/>
</dbReference>
<dbReference type="CDD" id="cd00056">
    <property type="entry name" value="ENDO3c"/>
    <property type="match status" value="1"/>
</dbReference>
<dbReference type="Pfam" id="PF00730">
    <property type="entry name" value="HhH-GPD"/>
    <property type="match status" value="2"/>
</dbReference>
<dbReference type="GO" id="GO:0032357">
    <property type="term" value="F:oxidized purine DNA binding"/>
    <property type="evidence" value="ECO:0007669"/>
    <property type="project" value="TreeGrafter"/>
</dbReference>
<dbReference type="Proteomes" id="UP000023152">
    <property type="component" value="Unassembled WGS sequence"/>
</dbReference>
<dbReference type="AlphaFoldDB" id="X6NYF0"/>
<evidence type="ECO:0000256" key="7">
    <source>
        <dbReference type="ARBA" id="ARBA00023014"/>
    </source>
</evidence>
<dbReference type="OrthoDB" id="10248838at2759"/>
<evidence type="ECO:0000259" key="11">
    <source>
        <dbReference type="SMART" id="SM00478"/>
    </source>
</evidence>
<feature type="domain" description="HhH-GPD" evidence="11">
    <location>
        <begin position="152"/>
        <end position="343"/>
    </location>
</feature>
<dbReference type="PANTHER" id="PTHR42944:SF1">
    <property type="entry name" value="ADENINE DNA GLYCOSYLASE"/>
    <property type="match status" value="1"/>
</dbReference>
<evidence type="ECO:0000256" key="4">
    <source>
        <dbReference type="ARBA" id="ARBA00022763"/>
    </source>
</evidence>
<keyword evidence="8" id="KW-0234">DNA repair</keyword>
<dbReference type="InterPro" id="IPR023170">
    <property type="entry name" value="HhH_base_excis_C"/>
</dbReference>
<keyword evidence="4" id="KW-0227">DNA damage</keyword>
<proteinExistence type="inferred from homology"/>
<dbReference type="GO" id="GO:0035485">
    <property type="term" value="F:adenine/guanine mispair binding"/>
    <property type="evidence" value="ECO:0007669"/>
    <property type="project" value="TreeGrafter"/>
</dbReference>
<evidence type="ECO:0000313" key="13">
    <source>
        <dbReference type="Proteomes" id="UP000023152"/>
    </source>
</evidence>
<dbReference type="GO" id="GO:0005634">
    <property type="term" value="C:nucleus"/>
    <property type="evidence" value="ECO:0007669"/>
    <property type="project" value="TreeGrafter"/>
</dbReference>
<dbReference type="SUPFAM" id="SSF48150">
    <property type="entry name" value="DNA-glycosylase"/>
    <property type="match status" value="2"/>
</dbReference>
<evidence type="ECO:0000256" key="2">
    <source>
        <dbReference type="ARBA" id="ARBA00008343"/>
    </source>
</evidence>
<protein>
    <recommendedName>
        <fullName evidence="11">HhH-GPD domain-containing protein</fullName>
    </recommendedName>
</protein>
<gene>
    <name evidence="12" type="ORF">RFI_05775</name>
</gene>
<dbReference type="EMBL" id="ASPP01004992">
    <property type="protein sequence ID" value="ETO31345.1"/>
    <property type="molecule type" value="Genomic_DNA"/>
</dbReference>
<dbReference type="InterPro" id="IPR011257">
    <property type="entry name" value="DNA_glycosylase"/>
</dbReference>
<comment type="cofactor">
    <cofactor evidence="1">
        <name>[4Fe-4S] cluster</name>
        <dbReference type="ChEBI" id="CHEBI:49883"/>
    </cofactor>
</comment>
<keyword evidence="9" id="KW-0326">Glycosidase</keyword>
<evidence type="ECO:0000256" key="5">
    <source>
        <dbReference type="ARBA" id="ARBA00022801"/>
    </source>
</evidence>
<keyword evidence="7" id="KW-0411">Iron-sulfur</keyword>
<dbReference type="GO" id="GO:0000701">
    <property type="term" value="F:purine-specific mismatch base pair DNA N-glycosylase activity"/>
    <property type="evidence" value="ECO:0007669"/>
    <property type="project" value="TreeGrafter"/>
</dbReference>
<name>X6NYF0_RETFI</name>
<feature type="compositionally biased region" description="Basic and acidic residues" evidence="10">
    <location>
        <begin position="80"/>
        <end position="98"/>
    </location>
</feature>
<comment type="caution">
    <text evidence="12">The sequence shown here is derived from an EMBL/GenBank/DDBJ whole genome shotgun (WGS) entry which is preliminary data.</text>
</comment>
<organism evidence="12 13">
    <name type="scientific">Reticulomyxa filosa</name>
    <dbReference type="NCBI Taxonomy" id="46433"/>
    <lineage>
        <taxon>Eukaryota</taxon>
        <taxon>Sar</taxon>
        <taxon>Rhizaria</taxon>
        <taxon>Retaria</taxon>
        <taxon>Foraminifera</taxon>
        <taxon>Monothalamids</taxon>
        <taxon>Reticulomyxidae</taxon>
        <taxon>Reticulomyxa</taxon>
    </lineage>
</organism>
<evidence type="ECO:0000256" key="3">
    <source>
        <dbReference type="ARBA" id="ARBA00022723"/>
    </source>
</evidence>
<keyword evidence="13" id="KW-1185">Reference proteome</keyword>
<evidence type="ECO:0000256" key="6">
    <source>
        <dbReference type="ARBA" id="ARBA00023004"/>
    </source>
</evidence>
<dbReference type="GO" id="GO:0034039">
    <property type="term" value="F:8-oxo-7,8-dihydroguanine DNA N-glycosylase activity"/>
    <property type="evidence" value="ECO:0007669"/>
    <property type="project" value="TreeGrafter"/>
</dbReference>